<organism evidence="1">
    <name type="scientific">mine drainage metagenome</name>
    <dbReference type="NCBI Taxonomy" id="410659"/>
    <lineage>
        <taxon>unclassified sequences</taxon>
        <taxon>metagenomes</taxon>
        <taxon>ecological metagenomes</taxon>
    </lineage>
</organism>
<dbReference type="AlphaFoldDB" id="T0YX39"/>
<reference evidence="1" key="1">
    <citation type="submission" date="2013-08" db="EMBL/GenBank/DDBJ databases">
        <authorList>
            <person name="Mendez C."/>
            <person name="Richter M."/>
            <person name="Ferrer M."/>
            <person name="Sanchez J."/>
        </authorList>
    </citation>
    <scope>NUCLEOTIDE SEQUENCE</scope>
</reference>
<feature type="non-terminal residue" evidence="1">
    <location>
        <position position="1"/>
    </location>
</feature>
<accession>T0YX39</accession>
<gene>
    <name evidence="1" type="ORF">B2A_12131</name>
</gene>
<name>T0YX39_9ZZZZ</name>
<reference evidence="1" key="2">
    <citation type="journal article" date="2014" name="ISME J.">
        <title>Microbial stratification in low pH oxic and suboxic macroscopic growths along an acid mine drainage.</title>
        <authorList>
            <person name="Mendez-Garcia C."/>
            <person name="Mesa V."/>
            <person name="Sprenger R.R."/>
            <person name="Richter M."/>
            <person name="Diez M.S."/>
            <person name="Solano J."/>
            <person name="Bargiela R."/>
            <person name="Golyshina O.V."/>
            <person name="Manteca A."/>
            <person name="Ramos J.L."/>
            <person name="Gallego J.R."/>
            <person name="Llorente I."/>
            <person name="Martins Dos Santos V.A."/>
            <person name="Jensen O.N."/>
            <person name="Pelaez A.I."/>
            <person name="Sanchez J."/>
            <person name="Ferrer M."/>
        </authorList>
    </citation>
    <scope>NUCLEOTIDE SEQUENCE</scope>
</reference>
<proteinExistence type="predicted"/>
<evidence type="ECO:0000313" key="1">
    <source>
        <dbReference type="EMBL" id="EQD36522.1"/>
    </source>
</evidence>
<dbReference type="EMBL" id="AUZZ01008742">
    <property type="protein sequence ID" value="EQD36522.1"/>
    <property type="molecule type" value="Genomic_DNA"/>
</dbReference>
<comment type="caution">
    <text evidence="1">The sequence shown here is derived from an EMBL/GenBank/DDBJ whole genome shotgun (WGS) entry which is preliminary data.</text>
</comment>
<protein>
    <submittedName>
        <fullName evidence="1">Uncharacterized protein</fullName>
    </submittedName>
</protein>
<sequence>NTIAPRGVARLVRGMPTSDGAGVKLTRVIGQPQLPDLDPF</sequence>